<dbReference type="CDD" id="cd02219">
    <property type="entry name" value="cupin_YjlB-like"/>
    <property type="match status" value="1"/>
</dbReference>
<keyword evidence="3" id="KW-1185">Reference proteome</keyword>
<sequence length="183" mass="20142">MSSKPTITPLTSLSVSRHLIPATSKAPNTSIQQKPLLIYHSVFSSTYTTAIERHLRDTAVVVPQWRYTMYDMSHYHSTTHEVLCVSHGRARLCFGGEDNPERVESVVCTGDVIIVPAGVAHCLLEDIDGAFEMVGSYPPGKAWDMCYGRPGEEGAYENIAALAWFDKDPIYGDSGPVLDHVTD</sequence>
<dbReference type="PIRSF" id="PIRSF019307">
    <property type="entry name" value="UCP019307"/>
    <property type="match status" value="1"/>
</dbReference>
<dbReference type="InterPro" id="IPR047121">
    <property type="entry name" value="YjiB-like"/>
</dbReference>
<dbReference type="PANTHER" id="PTHR36448:SF3">
    <property type="entry name" value="CUPIN TYPE-2 DOMAIN-CONTAINING PROTEIN"/>
    <property type="match status" value="1"/>
</dbReference>
<evidence type="ECO:0000313" key="3">
    <source>
        <dbReference type="Proteomes" id="UP000813444"/>
    </source>
</evidence>
<evidence type="ECO:0000313" key="2">
    <source>
        <dbReference type="EMBL" id="KAH7316497.1"/>
    </source>
</evidence>
<dbReference type="InterPro" id="IPR006045">
    <property type="entry name" value="Cupin_1"/>
</dbReference>
<dbReference type="InterPro" id="IPR011051">
    <property type="entry name" value="RmlC_Cupin_sf"/>
</dbReference>
<proteinExistence type="predicted"/>
<dbReference type="EMBL" id="JAGPNK010000008">
    <property type="protein sequence ID" value="KAH7316497.1"/>
    <property type="molecule type" value="Genomic_DNA"/>
</dbReference>
<protein>
    <submittedName>
        <fullName evidence="2">RmlC-like cupin domain-containing protein</fullName>
    </submittedName>
</protein>
<feature type="domain" description="Cupin type-1" evidence="1">
    <location>
        <begin position="74"/>
        <end position="123"/>
    </location>
</feature>
<organism evidence="2 3">
    <name type="scientific">Stachybotrys elegans</name>
    <dbReference type="NCBI Taxonomy" id="80388"/>
    <lineage>
        <taxon>Eukaryota</taxon>
        <taxon>Fungi</taxon>
        <taxon>Dikarya</taxon>
        <taxon>Ascomycota</taxon>
        <taxon>Pezizomycotina</taxon>
        <taxon>Sordariomycetes</taxon>
        <taxon>Hypocreomycetidae</taxon>
        <taxon>Hypocreales</taxon>
        <taxon>Stachybotryaceae</taxon>
        <taxon>Stachybotrys</taxon>
    </lineage>
</organism>
<dbReference type="OrthoDB" id="2589563at2759"/>
<reference evidence="2" key="1">
    <citation type="journal article" date="2021" name="Nat. Commun.">
        <title>Genetic determinants of endophytism in the Arabidopsis root mycobiome.</title>
        <authorList>
            <person name="Mesny F."/>
            <person name="Miyauchi S."/>
            <person name="Thiergart T."/>
            <person name="Pickel B."/>
            <person name="Atanasova L."/>
            <person name="Karlsson M."/>
            <person name="Huettel B."/>
            <person name="Barry K.W."/>
            <person name="Haridas S."/>
            <person name="Chen C."/>
            <person name="Bauer D."/>
            <person name="Andreopoulos W."/>
            <person name="Pangilinan J."/>
            <person name="LaButti K."/>
            <person name="Riley R."/>
            <person name="Lipzen A."/>
            <person name="Clum A."/>
            <person name="Drula E."/>
            <person name="Henrissat B."/>
            <person name="Kohler A."/>
            <person name="Grigoriev I.V."/>
            <person name="Martin F.M."/>
            <person name="Hacquard S."/>
        </authorList>
    </citation>
    <scope>NUCLEOTIDE SEQUENCE</scope>
    <source>
        <strain evidence="2">MPI-CAGE-CH-0235</strain>
    </source>
</reference>
<dbReference type="Pfam" id="PF00190">
    <property type="entry name" value="Cupin_1"/>
    <property type="match status" value="1"/>
</dbReference>
<dbReference type="InterPro" id="IPR014500">
    <property type="entry name" value="UCP019307_cupin"/>
</dbReference>
<dbReference type="SUPFAM" id="SSF51182">
    <property type="entry name" value="RmlC-like cupins"/>
    <property type="match status" value="1"/>
</dbReference>
<evidence type="ECO:0000259" key="1">
    <source>
        <dbReference type="Pfam" id="PF00190"/>
    </source>
</evidence>
<dbReference type="Gene3D" id="2.60.120.10">
    <property type="entry name" value="Jelly Rolls"/>
    <property type="match status" value="1"/>
</dbReference>
<dbReference type="Proteomes" id="UP000813444">
    <property type="component" value="Unassembled WGS sequence"/>
</dbReference>
<name>A0A8K0SQH5_9HYPO</name>
<dbReference type="PANTHER" id="PTHR36448">
    <property type="entry name" value="BLR7373 PROTEIN"/>
    <property type="match status" value="1"/>
</dbReference>
<dbReference type="InterPro" id="IPR014710">
    <property type="entry name" value="RmlC-like_jellyroll"/>
</dbReference>
<accession>A0A8K0SQH5</accession>
<gene>
    <name evidence="2" type="ORF">B0I35DRAFT_354694</name>
</gene>
<comment type="caution">
    <text evidence="2">The sequence shown here is derived from an EMBL/GenBank/DDBJ whole genome shotgun (WGS) entry which is preliminary data.</text>
</comment>
<dbReference type="AlphaFoldDB" id="A0A8K0SQH5"/>